<keyword evidence="5" id="KW-0560">Oxidoreductase</keyword>
<dbReference type="AlphaFoldDB" id="A0A6A6VRW3"/>
<evidence type="ECO:0000256" key="6">
    <source>
        <dbReference type="ARBA" id="ARBA00023004"/>
    </source>
</evidence>
<feature type="region of interest" description="Disordered" evidence="8">
    <location>
        <begin position="1"/>
        <end position="29"/>
    </location>
</feature>
<dbReference type="Gene3D" id="1.10.489.10">
    <property type="entry name" value="Chloroperoxidase-like"/>
    <property type="match status" value="1"/>
</dbReference>
<gene>
    <name evidence="10" type="ORF">M011DRAFT_393889</name>
</gene>
<evidence type="ECO:0000313" key="11">
    <source>
        <dbReference type="Proteomes" id="UP000799440"/>
    </source>
</evidence>
<dbReference type="PROSITE" id="PS51405">
    <property type="entry name" value="HEME_HALOPEROXIDASE"/>
    <property type="match status" value="1"/>
</dbReference>
<evidence type="ECO:0000313" key="10">
    <source>
        <dbReference type="EMBL" id="KAF2752320.1"/>
    </source>
</evidence>
<protein>
    <submittedName>
        <fullName evidence="10">Cloroperoxidase</fullName>
    </submittedName>
</protein>
<dbReference type="SUPFAM" id="SSF47571">
    <property type="entry name" value="Cloroperoxidase"/>
    <property type="match status" value="1"/>
</dbReference>
<dbReference type="PANTHER" id="PTHR33577:SF9">
    <property type="entry name" value="PEROXIDASE STCC"/>
    <property type="match status" value="1"/>
</dbReference>
<reference evidence="10" key="1">
    <citation type="journal article" date="2020" name="Stud. Mycol.">
        <title>101 Dothideomycetes genomes: a test case for predicting lifestyles and emergence of pathogens.</title>
        <authorList>
            <person name="Haridas S."/>
            <person name="Albert R."/>
            <person name="Binder M."/>
            <person name="Bloem J."/>
            <person name="Labutti K."/>
            <person name="Salamov A."/>
            <person name="Andreopoulos B."/>
            <person name="Baker S."/>
            <person name="Barry K."/>
            <person name="Bills G."/>
            <person name="Bluhm B."/>
            <person name="Cannon C."/>
            <person name="Castanera R."/>
            <person name="Culley D."/>
            <person name="Daum C."/>
            <person name="Ezra D."/>
            <person name="Gonzalez J."/>
            <person name="Henrissat B."/>
            <person name="Kuo A."/>
            <person name="Liang C."/>
            <person name="Lipzen A."/>
            <person name="Lutzoni F."/>
            <person name="Magnuson J."/>
            <person name="Mondo S."/>
            <person name="Nolan M."/>
            <person name="Ohm R."/>
            <person name="Pangilinan J."/>
            <person name="Park H.-J."/>
            <person name="Ramirez L."/>
            <person name="Alfaro M."/>
            <person name="Sun H."/>
            <person name="Tritt A."/>
            <person name="Yoshinaga Y."/>
            <person name="Zwiers L.-H."/>
            <person name="Turgeon B."/>
            <person name="Goodwin S."/>
            <person name="Spatafora J."/>
            <person name="Crous P."/>
            <person name="Grigoriev I."/>
        </authorList>
    </citation>
    <scope>NUCLEOTIDE SEQUENCE</scope>
    <source>
        <strain evidence="10">CBS 119925</strain>
    </source>
</reference>
<evidence type="ECO:0000259" key="9">
    <source>
        <dbReference type="PROSITE" id="PS51405"/>
    </source>
</evidence>
<evidence type="ECO:0000256" key="1">
    <source>
        <dbReference type="ARBA" id="ARBA00001970"/>
    </source>
</evidence>
<organism evidence="10 11">
    <name type="scientific">Sporormia fimetaria CBS 119925</name>
    <dbReference type="NCBI Taxonomy" id="1340428"/>
    <lineage>
        <taxon>Eukaryota</taxon>
        <taxon>Fungi</taxon>
        <taxon>Dikarya</taxon>
        <taxon>Ascomycota</taxon>
        <taxon>Pezizomycotina</taxon>
        <taxon>Dothideomycetes</taxon>
        <taxon>Pleosporomycetidae</taxon>
        <taxon>Pleosporales</taxon>
        <taxon>Sporormiaceae</taxon>
        <taxon>Sporormia</taxon>
    </lineage>
</organism>
<evidence type="ECO:0000256" key="4">
    <source>
        <dbReference type="ARBA" id="ARBA00022723"/>
    </source>
</evidence>
<dbReference type="InterPro" id="IPR000028">
    <property type="entry name" value="Chloroperoxidase"/>
</dbReference>
<keyword evidence="4" id="KW-0479">Metal-binding</keyword>
<evidence type="ECO:0000256" key="7">
    <source>
        <dbReference type="ARBA" id="ARBA00025795"/>
    </source>
</evidence>
<dbReference type="GO" id="GO:0046872">
    <property type="term" value="F:metal ion binding"/>
    <property type="evidence" value="ECO:0007669"/>
    <property type="project" value="UniProtKB-KW"/>
</dbReference>
<feature type="domain" description="Heme haloperoxidase family profile" evidence="9">
    <location>
        <begin position="11"/>
        <end position="225"/>
    </location>
</feature>
<keyword evidence="3" id="KW-0349">Heme</keyword>
<sequence length="250" mass="27410">MLSLAAAQNKAPGDWHPPHPNNDLRGPCPGLNTLANHGFIPRSGAGISVAAAVQAITTQLNVSTEIATTMAMGGMRLSTNPSSGTFSLKDLGRHNAIEHDGSLSRRDAAQGDQVSFDRKTFKQFVDALGSTNGRVTMAAAAKARWTRLQNARRMNPSFTYNAGSRFNSYGELTSVMALFRDDQAGRTSNLKFMQIFFEHERLPYNEGWRPYATIGAFSMAQDVLELAMLSPEKNDWITSVQARDTEFRHG</sequence>
<dbReference type="OrthoDB" id="407298at2759"/>
<dbReference type="Pfam" id="PF01328">
    <property type="entry name" value="Peroxidase_2"/>
    <property type="match status" value="1"/>
</dbReference>
<evidence type="ECO:0000256" key="5">
    <source>
        <dbReference type="ARBA" id="ARBA00023002"/>
    </source>
</evidence>
<keyword evidence="2" id="KW-0575">Peroxidase</keyword>
<dbReference type="PANTHER" id="PTHR33577">
    <property type="entry name" value="STERIGMATOCYSTIN BIOSYNTHESIS PEROXIDASE STCC-RELATED"/>
    <property type="match status" value="1"/>
</dbReference>
<accession>A0A6A6VRW3</accession>
<dbReference type="Proteomes" id="UP000799440">
    <property type="component" value="Unassembled WGS sequence"/>
</dbReference>
<evidence type="ECO:0000256" key="8">
    <source>
        <dbReference type="SAM" id="MobiDB-lite"/>
    </source>
</evidence>
<keyword evidence="6" id="KW-0408">Iron</keyword>
<proteinExistence type="inferred from homology"/>
<comment type="similarity">
    <text evidence="7">Belongs to the chloroperoxidase family.</text>
</comment>
<evidence type="ECO:0000256" key="3">
    <source>
        <dbReference type="ARBA" id="ARBA00022617"/>
    </source>
</evidence>
<name>A0A6A6VRW3_9PLEO</name>
<dbReference type="InterPro" id="IPR036851">
    <property type="entry name" value="Chloroperoxidase-like_sf"/>
</dbReference>
<keyword evidence="11" id="KW-1185">Reference proteome</keyword>
<dbReference type="EMBL" id="MU006561">
    <property type="protein sequence ID" value="KAF2752320.1"/>
    <property type="molecule type" value="Genomic_DNA"/>
</dbReference>
<evidence type="ECO:0000256" key="2">
    <source>
        <dbReference type="ARBA" id="ARBA00022559"/>
    </source>
</evidence>
<dbReference type="GO" id="GO:0004601">
    <property type="term" value="F:peroxidase activity"/>
    <property type="evidence" value="ECO:0007669"/>
    <property type="project" value="UniProtKB-KW"/>
</dbReference>
<comment type="cofactor">
    <cofactor evidence="1">
        <name>heme b</name>
        <dbReference type="ChEBI" id="CHEBI:60344"/>
    </cofactor>
</comment>